<evidence type="ECO:0000256" key="1">
    <source>
        <dbReference type="SAM" id="Phobius"/>
    </source>
</evidence>
<organism evidence="3">
    <name type="scientific">viral metagenome</name>
    <dbReference type="NCBI Taxonomy" id="1070528"/>
    <lineage>
        <taxon>unclassified sequences</taxon>
        <taxon>metagenomes</taxon>
        <taxon>organismal metagenomes</taxon>
    </lineage>
</organism>
<dbReference type="Pfam" id="PF00085">
    <property type="entry name" value="Thioredoxin"/>
    <property type="match status" value="1"/>
</dbReference>
<feature type="transmembrane region" description="Helical" evidence="1">
    <location>
        <begin position="21"/>
        <end position="39"/>
    </location>
</feature>
<protein>
    <recommendedName>
        <fullName evidence="2">Thioredoxin domain-containing protein</fullName>
    </recommendedName>
</protein>
<name>A0A6C0C4A3_9ZZZZ</name>
<keyword evidence="1" id="KW-0472">Membrane</keyword>
<dbReference type="Gene3D" id="3.40.30.10">
    <property type="entry name" value="Glutaredoxin"/>
    <property type="match status" value="1"/>
</dbReference>
<reference evidence="3" key="1">
    <citation type="journal article" date="2020" name="Nature">
        <title>Giant virus diversity and host interactions through global metagenomics.</title>
        <authorList>
            <person name="Schulz F."/>
            <person name="Roux S."/>
            <person name="Paez-Espino D."/>
            <person name="Jungbluth S."/>
            <person name="Walsh D.A."/>
            <person name="Denef V.J."/>
            <person name="McMahon K.D."/>
            <person name="Konstantinidis K.T."/>
            <person name="Eloe-Fadrosh E.A."/>
            <person name="Kyrpides N.C."/>
            <person name="Woyke T."/>
        </authorList>
    </citation>
    <scope>NUCLEOTIDE SEQUENCE</scope>
    <source>
        <strain evidence="3">GVMAG-M-3300020185-33</strain>
    </source>
</reference>
<dbReference type="InterPro" id="IPR036249">
    <property type="entry name" value="Thioredoxin-like_sf"/>
</dbReference>
<sequence>MSEMVNNIKQTMAQAVTNKKFMMILFLIILFIGIAFWVYSTYIAPKLDPEYKDNKEFVGNSDDDDAITTATIYAFYTDWCPHCKTNIIAKDSGWKKTFENNDGKKINGVTIEFVEINGEKEEGTIQSFESNHDVNVTGFPTIYIVKGNTVIEFDSDITEDNLTNFLNTAL</sequence>
<dbReference type="SUPFAM" id="SSF52833">
    <property type="entry name" value="Thioredoxin-like"/>
    <property type="match status" value="2"/>
</dbReference>
<dbReference type="CDD" id="cd02961">
    <property type="entry name" value="PDI_a_family"/>
    <property type="match status" value="1"/>
</dbReference>
<dbReference type="InterPro" id="IPR013766">
    <property type="entry name" value="Thioredoxin_domain"/>
</dbReference>
<keyword evidence="1" id="KW-1133">Transmembrane helix</keyword>
<dbReference type="PROSITE" id="PS51352">
    <property type="entry name" value="THIOREDOXIN_2"/>
    <property type="match status" value="1"/>
</dbReference>
<feature type="domain" description="Thioredoxin" evidence="2">
    <location>
        <begin position="38"/>
        <end position="170"/>
    </location>
</feature>
<evidence type="ECO:0000313" key="3">
    <source>
        <dbReference type="EMBL" id="QHS99152.1"/>
    </source>
</evidence>
<evidence type="ECO:0000259" key="2">
    <source>
        <dbReference type="PROSITE" id="PS51352"/>
    </source>
</evidence>
<proteinExistence type="predicted"/>
<accession>A0A6C0C4A3</accession>
<dbReference type="EMBL" id="MN739335">
    <property type="protein sequence ID" value="QHS99152.1"/>
    <property type="molecule type" value="Genomic_DNA"/>
</dbReference>
<keyword evidence="1" id="KW-0812">Transmembrane</keyword>
<dbReference type="AlphaFoldDB" id="A0A6C0C4A3"/>